<accession>A0A2U2BFA1</accession>
<evidence type="ECO:0000313" key="6">
    <source>
        <dbReference type="Proteomes" id="UP000245216"/>
    </source>
</evidence>
<evidence type="ECO:0000256" key="1">
    <source>
        <dbReference type="ARBA" id="ARBA00022729"/>
    </source>
</evidence>
<feature type="chain" id="PRO_5015775883" evidence="3">
    <location>
        <begin position="25"/>
        <end position="327"/>
    </location>
</feature>
<dbReference type="EMBL" id="QEXO01000005">
    <property type="protein sequence ID" value="PWE12685.1"/>
    <property type="molecule type" value="Genomic_DNA"/>
</dbReference>
<name>A0A2U2BFA1_ALCFA</name>
<evidence type="ECO:0000313" key="4">
    <source>
        <dbReference type="EMBL" id="PWE12685.1"/>
    </source>
</evidence>
<dbReference type="CDD" id="cd13546">
    <property type="entry name" value="PBP2_BitB"/>
    <property type="match status" value="1"/>
</dbReference>
<evidence type="ECO:0000256" key="2">
    <source>
        <dbReference type="PIRSR" id="PIRSR002825-1"/>
    </source>
</evidence>
<dbReference type="PANTHER" id="PTHR30006">
    <property type="entry name" value="THIAMINE-BINDING PERIPLASMIC PROTEIN-RELATED"/>
    <property type="match status" value="1"/>
</dbReference>
<proteinExistence type="predicted"/>
<dbReference type="AlphaFoldDB" id="A0A2U2BFA1"/>
<protein>
    <submittedName>
        <fullName evidence="4">ABC transporter substrate-binding protein</fullName>
    </submittedName>
</protein>
<dbReference type="SUPFAM" id="SSF53850">
    <property type="entry name" value="Periplasmic binding protein-like II"/>
    <property type="match status" value="1"/>
</dbReference>
<reference evidence="4 6" key="1">
    <citation type="submission" date="2018-05" db="EMBL/GenBank/DDBJ databases">
        <title>Genome Sequence of an Efficient Indole-Degrading Bacterium, Alcaligenes sp.YBY.</title>
        <authorList>
            <person name="Yang B."/>
        </authorList>
    </citation>
    <scope>NUCLEOTIDE SEQUENCE [LARGE SCALE GENOMIC DNA]</scope>
    <source>
        <strain evidence="4 6">YBY</strain>
    </source>
</reference>
<feature type="signal peptide" evidence="3">
    <location>
        <begin position="1"/>
        <end position="24"/>
    </location>
</feature>
<evidence type="ECO:0000313" key="5">
    <source>
        <dbReference type="EMBL" id="WBM38307.1"/>
    </source>
</evidence>
<dbReference type="PIRSF" id="PIRSF002825">
    <property type="entry name" value="CfbpA"/>
    <property type="match status" value="1"/>
</dbReference>
<keyword evidence="1 3" id="KW-0732">Signal</keyword>
<keyword evidence="2" id="KW-0479">Metal-binding</keyword>
<sequence length="327" mass="35700">MQNRFPYLSALLMLSCLGTGAAKADEVVLYSSNNIDVVNTVIEQFRQVHPEISVSVVRAGSGALMQRIKAEAEQPLGDLFWSGGFSTLSQYAEYLAPYSSPEASAVGAQYQGAGQRWLGTNTHVTVLMLNERQLGKLKAPASWADLADPAWKGKIVIPDPERSSSSYVALYGLQDLMGQEVFEKLVRNAVVVGTTSGAYEGVANGEFAVAVTMEYAAYQYVAGGLDTIDLVYPKEGTFLSPEGMALIKGGRNPESARKLYDFLASRPAQEEVFKSAFRRPLRSDIAVNTLTSLPAMDQIRVHALDDDRMGADREAFLARWRALVSQR</sequence>
<organism evidence="4 6">
    <name type="scientific">Alcaligenes faecalis</name>
    <dbReference type="NCBI Taxonomy" id="511"/>
    <lineage>
        <taxon>Bacteria</taxon>
        <taxon>Pseudomonadati</taxon>
        <taxon>Pseudomonadota</taxon>
        <taxon>Betaproteobacteria</taxon>
        <taxon>Burkholderiales</taxon>
        <taxon>Alcaligenaceae</taxon>
        <taxon>Alcaligenes</taxon>
    </lineage>
</organism>
<dbReference type="Pfam" id="PF13343">
    <property type="entry name" value="SBP_bac_6"/>
    <property type="match status" value="1"/>
</dbReference>
<keyword evidence="7" id="KW-1185">Reference proteome</keyword>
<dbReference type="GO" id="GO:0046872">
    <property type="term" value="F:metal ion binding"/>
    <property type="evidence" value="ECO:0007669"/>
    <property type="project" value="UniProtKB-KW"/>
</dbReference>
<dbReference type="Proteomes" id="UP000245216">
    <property type="component" value="Unassembled WGS sequence"/>
</dbReference>
<dbReference type="EMBL" id="CP096916">
    <property type="protein sequence ID" value="WBM38307.1"/>
    <property type="molecule type" value="Genomic_DNA"/>
</dbReference>
<dbReference type="Proteomes" id="UP001211866">
    <property type="component" value="Chromosome"/>
</dbReference>
<evidence type="ECO:0000313" key="7">
    <source>
        <dbReference type="Proteomes" id="UP001211866"/>
    </source>
</evidence>
<reference evidence="4 6" key="2">
    <citation type="submission" date="2018-05" db="EMBL/GenBank/DDBJ databases">
        <authorList>
            <person name="Lanie J.A."/>
            <person name="Ng W.-L."/>
            <person name="Kazmierczak K.M."/>
            <person name="Andrzejewski T.M."/>
            <person name="Davidsen T.M."/>
            <person name="Wayne K.J."/>
            <person name="Tettelin H."/>
            <person name="Glass J.I."/>
            <person name="Rusch D."/>
            <person name="Podicherti R."/>
            <person name="Tsui H.-C.T."/>
            <person name="Winkler M.E."/>
        </authorList>
    </citation>
    <scope>NUCLEOTIDE SEQUENCE [LARGE SCALE GENOMIC DNA]</scope>
    <source>
        <strain evidence="4 6">YBY</strain>
    </source>
</reference>
<dbReference type="Gene3D" id="3.40.190.10">
    <property type="entry name" value="Periplasmic binding protein-like II"/>
    <property type="match status" value="2"/>
</dbReference>
<evidence type="ECO:0000256" key="3">
    <source>
        <dbReference type="SAM" id="SignalP"/>
    </source>
</evidence>
<reference evidence="5 7" key="3">
    <citation type="submission" date="2022-05" db="EMBL/GenBank/DDBJ databases">
        <title>Complete sequence of strain NY11312.</title>
        <authorList>
            <person name="Zhou D."/>
        </authorList>
    </citation>
    <scope>NUCLEOTIDE SEQUENCE [LARGE SCALE GENOMIC DNA]</scope>
    <source>
        <strain evidence="5 7">NY11312</strain>
    </source>
</reference>
<gene>
    <name evidence="4" type="ORF">DF183_18120</name>
    <name evidence="5" type="ORF">M2J83_00255</name>
</gene>
<dbReference type="GeneID" id="29370616"/>
<dbReference type="PROSITE" id="PS51257">
    <property type="entry name" value="PROKAR_LIPOPROTEIN"/>
    <property type="match status" value="1"/>
</dbReference>
<feature type="binding site" evidence="2">
    <location>
        <position position="215"/>
    </location>
    <ligand>
        <name>Fe cation</name>
        <dbReference type="ChEBI" id="CHEBI:24875"/>
    </ligand>
</feature>
<dbReference type="STRING" id="511.UZ73_10480"/>
<dbReference type="InterPro" id="IPR026045">
    <property type="entry name" value="Ferric-bd"/>
</dbReference>
<dbReference type="RefSeq" id="WP_045930488.1">
    <property type="nucleotide sequence ID" value="NZ_CAXOKM010000005.1"/>
</dbReference>
<keyword evidence="2" id="KW-0408">Iron</keyword>